<name>A0A9D4J2D0_DREPO</name>
<gene>
    <name evidence="1" type="ORF">DPMN_146801</name>
</gene>
<protein>
    <submittedName>
        <fullName evidence="1">Uncharacterized protein</fullName>
    </submittedName>
</protein>
<accession>A0A9D4J2D0</accession>
<keyword evidence="2" id="KW-1185">Reference proteome</keyword>
<dbReference type="Proteomes" id="UP000828390">
    <property type="component" value="Unassembled WGS sequence"/>
</dbReference>
<reference evidence="1" key="2">
    <citation type="submission" date="2020-11" db="EMBL/GenBank/DDBJ databases">
        <authorList>
            <person name="McCartney M.A."/>
            <person name="Auch B."/>
            <person name="Kono T."/>
            <person name="Mallez S."/>
            <person name="Becker A."/>
            <person name="Gohl D.M."/>
            <person name="Silverstein K.A.T."/>
            <person name="Koren S."/>
            <person name="Bechman K.B."/>
            <person name="Herman A."/>
            <person name="Abrahante J.E."/>
            <person name="Garbe J."/>
        </authorList>
    </citation>
    <scope>NUCLEOTIDE SEQUENCE</scope>
    <source>
        <strain evidence="1">Duluth1</strain>
        <tissue evidence="1">Whole animal</tissue>
    </source>
</reference>
<organism evidence="1 2">
    <name type="scientific">Dreissena polymorpha</name>
    <name type="common">Zebra mussel</name>
    <name type="synonym">Mytilus polymorpha</name>
    <dbReference type="NCBI Taxonomy" id="45954"/>
    <lineage>
        <taxon>Eukaryota</taxon>
        <taxon>Metazoa</taxon>
        <taxon>Spiralia</taxon>
        <taxon>Lophotrochozoa</taxon>
        <taxon>Mollusca</taxon>
        <taxon>Bivalvia</taxon>
        <taxon>Autobranchia</taxon>
        <taxon>Heteroconchia</taxon>
        <taxon>Euheterodonta</taxon>
        <taxon>Imparidentia</taxon>
        <taxon>Neoheterodontei</taxon>
        <taxon>Myida</taxon>
        <taxon>Dreissenoidea</taxon>
        <taxon>Dreissenidae</taxon>
        <taxon>Dreissena</taxon>
    </lineage>
</organism>
<dbReference type="EMBL" id="JAIWYP010000007">
    <property type="protein sequence ID" value="KAH3793294.1"/>
    <property type="molecule type" value="Genomic_DNA"/>
</dbReference>
<evidence type="ECO:0000313" key="1">
    <source>
        <dbReference type="EMBL" id="KAH3793294.1"/>
    </source>
</evidence>
<dbReference type="AlphaFoldDB" id="A0A9D4J2D0"/>
<evidence type="ECO:0000313" key="2">
    <source>
        <dbReference type="Proteomes" id="UP000828390"/>
    </source>
</evidence>
<proteinExistence type="predicted"/>
<sequence>MARGDRSIKQLTGSVTEPKRLARFKVVAFASTKQFIVSVKNNHMVVTRNPSLLPEVLDQHEAEHHGKH</sequence>
<comment type="caution">
    <text evidence="1">The sequence shown here is derived from an EMBL/GenBank/DDBJ whole genome shotgun (WGS) entry which is preliminary data.</text>
</comment>
<reference evidence="1" key="1">
    <citation type="journal article" date="2019" name="bioRxiv">
        <title>The Genome of the Zebra Mussel, Dreissena polymorpha: A Resource for Invasive Species Research.</title>
        <authorList>
            <person name="McCartney M.A."/>
            <person name="Auch B."/>
            <person name="Kono T."/>
            <person name="Mallez S."/>
            <person name="Zhang Y."/>
            <person name="Obille A."/>
            <person name="Becker A."/>
            <person name="Abrahante J.E."/>
            <person name="Garbe J."/>
            <person name="Badalamenti J.P."/>
            <person name="Herman A."/>
            <person name="Mangelson H."/>
            <person name="Liachko I."/>
            <person name="Sullivan S."/>
            <person name="Sone E.D."/>
            <person name="Koren S."/>
            <person name="Silverstein K.A.T."/>
            <person name="Beckman K.B."/>
            <person name="Gohl D.M."/>
        </authorList>
    </citation>
    <scope>NUCLEOTIDE SEQUENCE</scope>
    <source>
        <strain evidence="1">Duluth1</strain>
        <tissue evidence="1">Whole animal</tissue>
    </source>
</reference>